<dbReference type="SMART" id="SM00809">
    <property type="entry name" value="Alpha_adaptinC2"/>
    <property type="match status" value="1"/>
</dbReference>
<name>A0A1U7LN05_NEOID</name>
<comment type="similarity">
    <text evidence="7">Belongs to the adaptor complexes large subunit family.</text>
</comment>
<dbReference type="InterPro" id="IPR003164">
    <property type="entry name" value="Clathrin_a-adaptin_app_sub_C"/>
</dbReference>
<dbReference type="GO" id="GO:0072583">
    <property type="term" value="P:clathrin-dependent endocytosis"/>
    <property type="evidence" value="ECO:0007669"/>
    <property type="project" value="InterPro"/>
</dbReference>
<keyword evidence="2 7" id="KW-0813">Transport</keyword>
<dbReference type="STRING" id="1198029.A0A1U7LN05"/>
<keyword evidence="3 7" id="KW-0254">Endocytosis</keyword>
<dbReference type="GO" id="GO:0035615">
    <property type="term" value="F:clathrin adaptor activity"/>
    <property type="evidence" value="ECO:0007669"/>
    <property type="project" value="InterPro"/>
</dbReference>
<dbReference type="SUPFAM" id="SSF48371">
    <property type="entry name" value="ARM repeat"/>
    <property type="match status" value="1"/>
</dbReference>
<dbReference type="InterPro" id="IPR016024">
    <property type="entry name" value="ARM-type_fold"/>
</dbReference>
<sequence>MIKLNEGRGLTTFISDLRNARARDLEEKRINKELANIRNGSLSGYQKKKYVCKLLYIYILGWDVGFGHLEAVNLITSTQYSEKQIGYLAISLLLNENDELLHLIVNSIKKDLASHNELHNCMALHAIANVAGREMGEALSADVHQLLISPTSKDFVKKKAALTLLRLYRKYPEIVQVEWAERILSIMDDEDLGVALSVSSLIMALAQDAPEAYAGCYVKATHRLKRVLLDNEYKEGDVYYKVPAPWLTIKMLRLLQYYPPNEDEIILGMIYDVLKVIVESSQESSKNTQQNNAQRAILFEAINLAIHLDPESRHVKSATGLLGKFISAREPNIRYLGLETLAHLASQSEDLDVLKRNHKTVMHSLKDRDISIRRMGLDLLYSMCDTENAEATVEELLKYLHNADYGLREEMVLKIAIITEKFATQQKWYVDTTLQLISSAGNYVSEEVWHRVVQVVVNNEALQQYAVATLLSYLQQGGCHETIIKIGGYLLGEYGHLVATSPKHSPIEQFQAIQSNFKSCSPHTRAMLLSTYVKFINLFPEIKEYVLTALRQYSRSIDPELQQRACEYIALSTMPADDLLQTICEEMPPYVDRVSPLLSRLHSKHAETEDKRTWIPGGKEVNKSRAALKVNLSGVQKRQLSSSAGTSTVVTPSTELELAGLMIAQDTNGSFPSKHVNLASAEHLSPGWEMGYSRLLLQSDGILFEDAQLQIGLRSEYHGQFGRVGLYFRNKSHAPYGSFTITSFNPSPSILSIRVPELVSTVLSPDGQTNQMFHVEALDMFEESPTVRISYLAGALQAVTLKLPIVLTKFMEPVVLSKSDFFSRWSQIGESRESQKILNAKDIIEASRNRKTILGMKWSILEGVENNSNNFVGASVIHTKASKTGCLLRLEPNYETNMFRITVRTTNESASSLIAKLMESLLVAQI</sequence>
<dbReference type="InterPro" id="IPR012295">
    <property type="entry name" value="TBP_dom_sf"/>
</dbReference>
<dbReference type="InterPro" id="IPR013041">
    <property type="entry name" value="Clathrin_app_Ig-like_sf"/>
</dbReference>
<comment type="function">
    <text evidence="7">Adaptins are components of the adaptor complexes which link clathrin to receptors in coated vesicles. Clathrin-associated protein complexes are believed to interact with the cytoplasmic tails of membrane proteins, leading to their selection and concentration.</text>
</comment>
<reference evidence="10 11" key="1">
    <citation type="submission" date="2016-04" db="EMBL/GenBank/DDBJ databases">
        <title>Evolutionary innovation and constraint leading to complex multicellularity in the Ascomycota.</title>
        <authorList>
            <person name="Cisse O."/>
            <person name="Nguyen A."/>
            <person name="Hewitt D.A."/>
            <person name="Jedd G."/>
            <person name="Stajich J.E."/>
        </authorList>
    </citation>
    <scope>NUCLEOTIDE SEQUENCE [LARGE SCALE GENOMIC DNA]</scope>
    <source>
        <strain evidence="10 11">DAH-3</strain>
    </source>
</reference>
<dbReference type="GO" id="GO:0030122">
    <property type="term" value="C:AP-2 adaptor complex"/>
    <property type="evidence" value="ECO:0007669"/>
    <property type="project" value="InterPro"/>
</dbReference>
<keyword evidence="6 7" id="KW-0168">Coated pit</keyword>
<evidence type="ECO:0000256" key="2">
    <source>
        <dbReference type="ARBA" id="ARBA00022448"/>
    </source>
</evidence>
<comment type="subcellular location">
    <subcellularLocation>
        <location evidence="1">Membrane</location>
        <location evidence="1">Coated pit</location>
        <topology evidence="1">Peripheral membrane protein</topology>
        <orientation evidence="1">Cytoplasmic side</orientation>
    </subcellularLocation>
</comment>
<dbReference type="InterPro" id="IPR011989">
    <property type="entry name" value="ARM-like"/>
</dbReference>
<dbReference type="SUPFAM" id="SSF49348">
    <property type="entry name" value="Clathrin adaptor appendage domain"/>
    <property type="match status" value="1"/>
</dbReference>
<dbReference type="InterPro" id="IPR050840">
    <property type="entry name" value="Adaptor_Complx_Large_Subunit"/>
</dbReference>
<evidence type="ECO:0000313" key="11">
    <source>
        <dbReference type="Proteomes" id="UP000186594"/>
    </source>
</evidence>
<evidence type="ECO:0000256" key="5">
    <source>
        <dbReference type="ARBA" id="ARBA00023136"/>
    </source>
</evidence>
<evidence type="ECO:0000256" key="3">
    <source>
        <dbReference type="ARBA" id="ARBA00022583"/>
    </source>
</evidence>
<dbReference type="Gene3D" id="1.25.10.10">
    <property type="entry name" value="Leucine-rich Repeat Variant"/>
    <property type="match status" value="1"/>
</dbReference>
<organism evidence="10 11">
    <name type="scientific">Neolecta irregularis (strain DAH-3)</name>
    <dbReference type="NCBI Taxonomy" id="1198029"/>
    <lineage>
        <taxon>Eukaryota</taxon>
        <taxon>Fungi</taxon>
        <taxon>Dikarya</taxon>
        <taxon>Ascomycota</taxon>
        <taxon>Taphrinomycotina</taxon>
        <taxon>Neolectales</taxon>
        <taxon>Neolectaceae</taxon>
        <taxon>Neolecta</taxon>
    </lineage>
</organism>
<dbReference type="OMA" id="PVLMHRY"/>
<dbReference type="OrthoDB" id="28053at2759"/>
<feature type="binding site" evidence="8">
    <location>
        <position position="45"/>
    </location>
    <ligand>
        <name>a 1,2-diacyl-sn-glycero-3-phospho-(1D-myo-inositol-3,4,5-trisphosphate)</name>
        <dbReference type="ChEBI" id="CHEBI:57836"/>
    </ligand>
</feature>
<dbReference type="PANTHER" id="PTHR22780">
    <property type="entry name" value="ADAPTIN, ALPHA/GAMMA/EPSILON"/>
    <property type="match status" value="1"/>
</dbReference>
<proteinExistence type="inferred from homology"/>
<gene>
    <name evidence="10" type="ORF">NEOLI_003891</name>
</gene>
<dbReference type="Pfam" id="PF01602">
    <property type="entry name" value="Adaptin_N"/>
    <property type="match status" value="1"/>
</dbReference>
<dbReference type="Pfam" id="PF02296">
    <property type="entry name" value="Alpha_adaptin_C"/>
    <property type="match status" value="1"/>
</dbReference>
<evidence type="ECO:0000256" key="1">
    <source>
        <dbReference type="ARBA" id="ARBA00004277"/>
    </source>
</evidence>
<evidence type="ECO:0000313" key="10">
    <source>
        <dbReference type="EMBL" id="OLL24034.1"/>
    </source>
</evidence>
<dbReference type="InterPro" id="IPR008152">
    <property type="entry name" value="Clathrin_a/b/g-adaptin_app_Ig"/>
</dbReference>
<feature type="binding site" evidence="8">
    <location>
        <begin position="8"/>
        <end position="9"/>
    </location>
    <ligand>
        <name>a 1,2-diacyl-sn-glycero-3-phospho-(1D-myo-inositol-3,4,5-trisphosphate)</name>
        <dbReference type="ChEBI" id="CHEBI:57836"/>
    </ligand>
</feature>
<dbReference type="InterPro" id="IPR002553">
    <property type="entry name" value="Clathrin/coatomer_adapt-like_N"/>
</dbReference>
<dbReference type="Gene3D" id="3.30.310.10">
    <property type="entry name" value="TATA-Binding Protein"/>
    <property type="match status" value="1"/>
</dbReference>
<feature type="domain" description="Clathrin adaptor alpha/beta/gamma-adaptin appendage Ig-like subdomain" evidence="9">
    <location>
        <begin position="693"/>
        <end position="804"/>
    </location>
</feature>
<keyword evidence="11" id="KW-1185">Reference proteome</keyword>
<keyword evidence="5 7" id="KW-0472">Membrane</keyword>
<dbReference type="EMBL" id="LXFE01001024">
    <property type="protein sequence ID" value="OLL24035.1"/>
    <property type="molecule type" value="Genomic_DNA"/>
</dbReference>
<dbReference type="EMBL" id="LXFE01001024">
    <property type="protein sequence ID" value="OLL24034.1"/>
    <property type="molecule type" value="Genomic_DNA"/>
</dbReference>
<dbReference type="InterPro" id="IPR017104">
    <property type="entry name" value="AP2_complex_asu"/>
</dbReference>
<evidence type="ECO:0000256" key="7">
    <source>
        <dbReference type="PIRNR" id="PIRNR037091"/>
    </source>
</evidence>
<dbReference type="Proteomes" id="UP000186594">
    <property type="component" value="Unassembled WGS sequence"/>
</dbReference>
<evidence type="ECO:0000256" key="4">
    <source>
        <dbReference type="ARBA" id="ARBA00022927"/>
    </source>
</evidence>
<keyword evidence="4 7" id="KW-0653">Protein transport</keyword>
<evidence type="ECO:0000256" key="6">
    <source>
        <dbReference type="ARBA" id="ARBA00023176"/>
    </source>
</evidence>
<comment type="caution">
    <text evidence="10">The sequence shown here is derived from an EMBL/GenBank/DDBJ whole genome shotgun (WGS) entry which is preliminary data.</text>
</comment>
<dbReference type="AlphaFoldDB" id="A0A1U7LN05"/>
<feature type="binding site" evidence="8">
    <location>
        <begin position="49"/>
        <end position="53"/>
    </location>
    <ligand>
        <name>a 1,2-diacyl-sn-glycero-3-phospho-(1D-myo-inositol-3,4,5-trisphosphate)</name>
        <dbReference type="ChEBI" id="CHEBI:57836"/>
    </ligand>
</feature>
<dbReference type="GO" id="GO:0006886">
    <property type="term" value="P:intracellular protein transport"/>
    <property type="evidence" value="ECO:0007669"/>
    <property type="project" value="UniProtKB-UniRule"/>
</dbReference>
<dbReference type="InterPro" id="IPR009028">
    <property type="entry name" value="Coatomer/calthrin_app_sub_C"/>
</dbReference>
<accession>A0A1U7LN05</accession>
<dbReference type="SUPFAM" id="SSF55711">
    <property type="entry name" value="Subdomain of clathrin and coatomer appendage domain"/>
    <property type="match status" value="1"/>
</dbReference>
<evidence type="ECO:0000259" key="9">
    <source>
        <dbReference type="SMART" id="SM00809"/>
    </source>
</evidence>
<evidence type="ECO:0000256" key="8">
    <source>
        <dbReference type="PIRSR" id="PIRSR037091-1"/>
    </source>
</evidence>
<protein>
    <recommendedName>
        <fullName evidence="7">AP-2 complex subunit alpha</fullName>
    </recommendedName>
</protein>
<dbReference type="Pfam" id="PF02883">
    <property type="entry name" value="Alpha_adaptinC2"/>
    <property type="match status" value="1"/>
</dbReference>
<dbReference type="Gene3D" id="2.60.40.1230">
    <property type="match status" value="1"/>
</dbReference>
<dbReference type="PIRSF" id="PIRSF037091">
    <property type="entry name" value="AP2_complex_alpha"/>
    <property type="match status" value="1"/>
</dbReference>